<name>A0A2H5F2B5_9RHOB</name>
<dbReference type="PANTHER" id="PTHR48081">
    <property type="entry name" value="AB HYDROLASE SUPERFAMILY PROTEIN C4A8.06C"/>
    <property type="match status" value="1"/>
</dbReference>
<dbReference type="Proteomes" id="UP000234530">
    <property type="component" value="Chromosome"/>
</dbReference>
<dbReference type="SUPFAM" id="SSF53474">
    <property type="entry name" value="alpha/beta-Hydrolases"/>
    <property type="match status" value="1"/>
</dbReference>
<evidence type="ECO:0000313" key="4">
    <source>
        <dbReference type="Proteomes" id="UP000234530"/>
    </source>
</evidence>
<accession>A0A2H5F2B5</accession>
<feature type="domain" description="Alpha/beta hydrolase fold-3" evidence="2">
    <location>
        <begin position="79"/>
        <end position="279"/>
    </location>
</feature>
<dbReference type="InterPro" id="IPR050300">
    <property type="entry name" value="GDXG_lipolytic_enzyme"/>
</dbReference>
<dbReference type="KEGG" id="pzh:CX676_17200"/>
<dbReference type="Gene3D" id="3.40.50.1820">
    <property type="entry name" value="alpha/beta hydrolase"/>
    <property type="match status" value="1"/>
</dbReference>
<dbReference type="GO" id="GO:0016787">
    <property type="term" value="F:hydrolase activity"/>
    <property type="evidence" value="ECO:0007669"/>
    <property type="project" value="UniProtKB-KW"/>
</dbReference>
<dbReference type="InterPro" id="IPR013094">
    <property type="entry name" value="AB_hydrolase_3"/>
</dbReference>
<dbReference type="AlphaFoldDB" id="A0A2H5F2B5"/>
<dbReference type="Pfam" id="PF07859">
    <property type="entry name" value="Abhydrolase_3"/>
    <property type="match status" value="1"/>
</dbReference>
<proteinExistence type="predicted"/>
<dbReference type="OrthoDB" id="9806180at2"/>
<evidence type="ECO:0000313" key="3">
    <source>
        <dbReference type="EMBL" id="AUH65673.1"/>
    </source>
</evidence>
<gene>
    <name evidence="3" type="ORF">CX676_17200</name>
</gene>
<organism evidence="3 4">
    <name type="scientific">Paracoccus zhejiangensis</name>
    <dbReference type="NCBI Taxonomy" id="1077935"/>
    <lineage>
        <taxon>Bacteria</taxon>
        <taxon>Pseudomonadati</taxon>
        <taxon>Pseudomonadota</taxon>
        <taxon>Alphaproteobacteria</taxon>
        <taxon>Rhodobacterales</taxon>
        <taxon>Paracoccaceae</taxon>
        <taxon>Paracoccus</taxon>
    </lineage>
</organism>
<keyword evidence="1 3" id="KW-0378">Hydrolase</keyword>
<dbReference type="EMBL" id="CP025430">
    <property type="protein sequence ID" value="AUH65673.1"/>
    <property type="molecule type" value="Genomic_DNA"/>
</dbReference>
<dbReference type="RefSeq" id="WP_101753646.1">
    <property type="nucleotide sequence ID" value="NZ_CP025430.1"/>
</dbReference>
<protein>
    <submittedName>
        <fullName evidence="3">Alpha/beta hydrolase</fullName>
    </submittedName>
</protein>
<sequence>MTPLTDPEVLDFIARTDAAYPPEASSAGVAESRAYYDAMCKVFRAPRPEGLTVEDRVIAGVPVRHYDPGHGAADRPFALYLHGGGFVLGGLDSHDDVCAEIAASTGAEVFSADYRLAPEHLYPAQQDDTQAVWRALTTDGRPGVIAGDSAGANLAAGLCIRQRDQDGAMPLAQVLIYPWLGGDEPLASYVENRDAPMLTTADCQMFADLITGGDLSLIRTRADLSPLVARDFTGLPPAVIVTADLDPVRDDGLVYSERLVAAGGSAVLRNEPQLVHGYLRARHISRRAAESFGFICAAIGASVEQGKEKPPSP</sequence>
<reference evidence="3 4" key="1">
    <citation type="journal article" date="2013" name="Antonie Van Leeuwenhoek">
        <title>Paracoccus zhejiangensis sp. nov., isolated from activated sludge in wastewater-treatment system.</title>
        <authorList>
            <person name="Wu Z.G."/>
            <person name="Zhang D.F."/>
            <person name="Liu Y.L."/>
            <person name="Wang F."/>
            <person name="Jiang X."/>
            <person name="Li C."/>
            <person name="Li S.P."/>
            <person name="Hong Q."/>
            <person name="Li W.J."/>
        </authorList>
    </citation>
    <scope>NUCLEOTIDE SEQUENCE [LARGE SCALE GENOMIC DNA]</scope>
    <source>
        <strain evidence="3 4">J6</strain>
    </source>
</reference>
<evidence type="ECO:0000259" key="2">
    <source>
        <dbReference type="Pfam" id="PF07859"/>
    </source>
</evidence>
<evidence type="ECO:0000256" key="1">
    <source>
        <dbReference type="ARBA" id="ARBA00022801"/>
    </source>
</evidence>
<keyword evidence="4" id="KW-1185">Reference proteome</keyword>
<dbReference type="InterPro" id="IPR029058">
    <property type="entry name" value="AB_hydrolase_fold"/>
</dbReference>
<dbReference type="PANTHER" id="PTHR48081:SF8">
    <property type="entry name" value="ALPHA_BETA HYDROLASE FOLD-3 DOMAIN-CONTAINING PROTEIN-RELATED"/>
    <property type="match status" value="1"/>
</dbReference>